<sequence>MDVELSNGLAIQIDTIPSLSSDSNWGKDFPYTPEESKKLKEQVFSCKRPHKSRQDSLDRLTLLHTQSEKIASSRHQAPTTRHRFIFSTWPRDPKGKPLLSENSMLGKMVANEVQHWGATLFDFYHVRRMHNFGGLQLTSTGSKWMKASREDYTKEELQLVEEEEDLKESFPCDIAKLVEDVEMRISKTLSKSEGERKKEGFIRPEPFDTTFNSLPILQQRLPLHLLPMTLYVHDQFRLLQVRDGHFKEHHPQPWSSKPDIVHAYSHNASPAGREKMEKEQEKLISDHEVEEALRKGAKPEEHSSALALYGQPHPWIN</sequence>
<evidence type="ECO:0000313" key="2">
    <source>
        <dbReference type="EMBL" id="EDR01050.1"/>
    </source>
</evidence>
<dbReference type="KEGG" id="lbc:LACBIDRAFT_312612"/>
<evidence type="ECO:0000313" key="3">
    <source>
        <dbReference type="Proteomes" id="UP000001194"/>
    </source>
</evidence>
<protein>
    <submittedName>
        <fullName evidence="2">Predicted protein</fullName>
    </submittedName>
</protein>
<name>B0DWI1_LACBS</name>
<dbReference type="HOGENOM" id="CLU_067613_0_0_1"/>
<proteinExistence type="predicted"/>
<dbReference type="Proteomes" id="UP000001194">
    <property type="component" value="Unassembled WGS sequence"/>
</dbReference>
<dbReference type="GeneID" id="6083960"/>
<feature type="region of interest" description="Disordered" evidence="1">
    <location>
        <begin position="291"/>
        <end position="317"/>
    </location>
</feature>
<dbReference type="RefSeq" id="XP_001888269.1">
    <property type="nucleotide sequence ID" value="XM_001888234.1"/>
</dbReference>
<dbReference type="AlphaFoldDB" id="B0DWI1"/>
<reference evidence="2 3" key="1">
    <citation type="journal article" date="2008" name="Nature">
        <title>The genome of Laccaria bicolor provides insights into mycorrhizal symbiosis.</title>
        <authorList>
            <person name="Martin F."/>
            <person name="Aerts A."/>
            <person name="Ahren D."/>
            <person name="Brun A."/>
            <person name="Danchin E.G.J."/>
            <person name="Duchaussoy F."/>
            <person name="Gibon J."/>
            <person name="Kohler A."/>
            <person name="Lindquist E."/>
            <person name="Pereda V."/>
            <person name="Salamov A."/>
            <person name="Shapiro H.J."/>
            <person name="Wuyts J."/>
            <person name="Blaudez D."/>
            <person name="Buee M."/>
            <person name="Brokstein P."/>
            <person name="Canbaeck B."/>
            <person name="Cohen D."/>
            <person name="Courty P.E."/>
            <person name="Coutinho P.M."/>
            <person name="Delaruelle C."/>
            <person name="Detter J.C."/>
            <person name="Deveau A."/>
            <person name="DiFazio S."/>
            <person name="Duplessis S."/>
            <person name="Fraissinet-Tachet L."/>
            <person name="Lucic E."/>
            <person name="Frey-Klett P."/>
            <person name="Fourrey C."/>
            <person name="Feussner I."/>
            <person name="Gay G."/>
            <person name="Grimwood J."/>
            <person name="Hoegger P.J."/>
            <person name="Jain P."/>
            <person name="Kilaru S."/>
            <person name="Labbe J."/>
            <person name="Lin Y.C."/>
            <person name="Legue V."/>
            <person name="Le Tacon F."/>
            <person name="Marmeisse R."/>
            <person name="Melayah D."/>
            <person name="Montanini B."/>
            <person name="Muratet M."/>
            <person name="Nehls U."/>
            <person name="Niculita-Hirzel H."/>
            <person name="Oudot-Le Secq M.P."/>
            <person name="Peter M."/>
            <person name="Quesneville H."/>
            <person name="Rajashekar B."/>
            <person name="Reich M."/>
            <person name="Rouhier N."/>
            <person name="Schmutz J."/>
            <person name="Yin T."/>
            <person name="Chalot M."/>
            <person name="Henrissat B."/>
            <person name="Kuees U."/>
            <person name="Lucas S."/>
            <person name="Van de Peer Y."/>
            <person name="Podila G.K."/>
            <person name="Polle A."/>
            <person name="Pukkila P.J."/>
            <person name="Richardson P.M."/>
            <person name="Rouze P."/>
            <person name="Sanders I.R."/>
            <person name="Stajich J.E."/>
            <person name="Tunlid A."/>
            <person name="Tuskan G."/>
            <person name="Grigoriev I.V."/>
        </authorList>
    </citation>
    <scope>NUCLEOTIDE SEQUENCE [LARGE SCALE GENOMIC DNA]</scope>
    <source>
        <strain evidence="3">S238N-H82 / ATCC MYA-4686</strain>
    </source>
</reference>
<organism evidence="3">
    <name type="scientific">Laccaria bicolor (strain S238N-H82 / ATCC MYA-4686)</name>
    <name type="common">Bicoloured deceiver</name>
    <name type="synonym">Laccaria laccata var. bicolor</name>
    <dbReference type="NCBI Taxonomy" id="486041"/>
    <lineage>
        <taxon>Eukaryota</taxon>
        <taxon>Fungi</taxon>
        <taxon>Dikarya</taxon>
        <taxon>Basidiomycota</taxon>
        <taxon>Agaricomycotina</taxon>
        <taxon>Agaricomycetes</taxon>
        <taxon>Agaricomycetidae</taxon>
        <taxon>Agaricales</taxon>
        <taxon>Agaricineae</taxon>
        <taxon>Hydnangiaceae</taxon>
        <taxon>Laccaria</taxon>
    </lineage>
</organism>
<dbReference type="EMBL" id="DS547143">
    <property type="protein sequence ID" value="EDR01050.1"/>
    <property type="molecule type" value="Genomic_DNA"/>
</dbReference>
<gene>
    <name evidence="2" type="ORF">LACBIDRAFT_312612</name>
</gene>
<dbReference type="OrthoDB" id="2999480at2759"/>
<keyword evidence="3" id="KW-1185">Reference proteome</keyword>
<accession>B0DWI1</accession>
<feature type="compositionally biased region" description="Basic and acidic residues" evidence="1">
    <location>
        <begin position="291"/>
        <end position="303"/>
    </location>
</feature>
<dbReference type="InParanoid" id="B0DWI1"/>
<evidence type="ECO:0000256" key="1">
    <source>
        <dbReference type="SAM" id="MobiDB-lite"/>
    </source>
</evidence>